<keyword evidence="2" id="KW-1185">Reference proteome</keyword>
<sequence>MGDDGLTKIIKRMRELRFLNISDFDDRIKCSVIRNLGDEDLQHLKYLRLHNTKMSEKVLRKLLLKRNNLIINPSPGYILTFKVVNGNPRFDNRFTANIDLLHNDLLDQPGFCCI</sequence>
<dbReference type="EMBL" id="JBGFUD010017009">
    <property type="protein sequence ID" value="MFH4984369.1"/>
    <property type="molecule type" value="Genomic_DNA"/>
</dbReference>
<proteinExistence type="predicted"/>
<dbReference type="Proteomes" id="UP001608902">
    <property type="component" value="Unassembled WGS sequence"/>
</dbReference>
<evidence type="ECO:0000313" key="2">
    <source>
        <dbReference type="Proteomes" id="UP001608902"/>
    </source>
</evidence>
<dbReference type="AlphaFoldDB" id="A0ABD6F137"/>
<accession>A0ABD6F137</accession>
<gene>
    <name evidence="1" type="ORF">AB6A40_011078</name>
</gene>
<organism evidence="1 2">
    <name type="scientific">Gnathostoma spinigerum</name>
    <dbReference type="NCBI Taxonomy" id="75299"/>
    <lineage>
        <taxon>Eukaryota</taxon>
        <taxon>Metazoa</taxon>
        <taxon>Ecdysozoa</taxon>
        <taxon>Nematoda</taxon>
        <taxon>Chromadorea</taxon>
        <taxon>Rhabditida</taxon>
        <taxon>Spirurina</taxon>
        <taxon>Gnathostomatomorpha</taxon>
        <taxon>Gnathostomatoidea</taxon>
        <taxon>Gnathostomatidae</taxon>
        <taxon>Gnathostoma</taxon>
    </lineage>
</organism>
<reference evidence="1 2" key="1">
    <citation type="submission" date="2024-08" db="EMBL/GenBank/DDBJ databases">
        <title>Gnathostoma spinigerum genome.</title>
        <authorList>
            <person name="Gonzalez-Bertolin B."/>
            <person name="Monzon S."/>
            <person name="Zaballos A."/>
            <person name="Jimenez P."/>
            <person name="Dekumyoy P."/>
            <person name="Varona S."/>
            <person name="Cuesta I."/>
            <person name="Sumanam S."/>
            <person name="Adisakwattana P."/>
            <person name="Gasser R.B."/>
            <person name="Hernandez-Gonzalez A."/>
            <person name="Young N.D."/>
            <person name="Perteguer M.J."/>
        </authorList>
    </citation>
    <scope>NUCLEOTIDE SEQUENCE [LARGE SCALE GENOMIC DNA]</scope>
    <source>
        <strain evidence="1">AL3</strain>
        <tissue evidence="1">Liver</tissue>
    </source>
</reference>
<evidence type="ECO:0000313" key="1">
    <source>
        <dbReference type="EMBL" id="MFH4984369.1"/>
    </source>
</evidence>
<dbReference type="SUPFAM" id="SSF52047">
    <property type="entry name" value="RNI-like"/>
    <property type="match status" value="1"/>
</dbReference>
<protein>
    <submittedName>
        <fullName evidence="1">Uncharacterized protein</fullName>
    </submittedName>
</protein>
<name>A0ABD6F137_9BILA</name>
<comment type="caution">
    <text evidence="1">The sequence shown here is derived from an EMBL/GenBank/DDBJ whole genome shotgun (WGS) entry which is preliminary data.</text>
</comment>